<evidence type="ECO:0000256" key="6">
    <source>
        <dbReference type="HAMAP-Rule" id="MF_01877"/>
    </source>
</evidence>
<dbReference type="InterPro" id="IPR000878">
    <property type="entry name" value="4pyrrol_Mease"/>
</dbReference>
<evidence type="ECO:0000256" key="4">
    <source>
        <dbReference type="ARBA" id="ARBA00022679"/>
    </source>
</evidence>
<evidence type="ECO:0000313" key="8">
    <source>
        <dbReference type="EMBL" id="HIV98828.1"/>
    </source>
</evidence>
<dbReference type="AlphaFoldDB" id="A0A9D1PU73"/>
<dbReference type="PANTHER" id="PTHR46111:SF1">
    <property type="entry name" value="RIBOSOMAL RNA SMALL SUBUNIT METHYLTRANSFERASE I"/>
    <property type="match status" value="1"/>
</dbReference>
<evidence type="ECO:0000259" key="7">
    <source>
        <dbReference type="Pfam" id="PF00590"/>
    </source>
</evidence>
<evidence type="ECO:0000256" key="3">
    <source>
        <dbReference type="ARBA" id="ARBA00022603"/>
    </source>
</evidence>
<dbReference type="Pfam" id="PF00590">
    <property type="entry name" value="TP_methylase"/>
    <property type="match status" value="1"/>
</dbReference>
<comment type="function">
    <text evidence="6">Catalyzes the 2'-O-methylation of the ribose of cytidine 1402 (C1402) in 16S rRNA.</text>
</comment>
<proteinExistence type="inferred from homology"/>
<comment type="caution">
    <text evidence="8">The sequence shown here is derived from an EMBL/GenBank/DDBJ whole genome shotgun (WGS) entry which is preliminary data.</text>
</comment>
<dbReference type="Gene3D" id="3.30.950.10">
    <property type="entry name" value="Methyltransferase, Cobalt-precorrin-4 Transmethylase, Domain 2"/>
    <property type="match status" value="1"/>
</dbReference>
<dbReference type="Proteomes" id="UP000823936">
    <property type="component" value="Unassembled WGS sequence"/>
</dbReference>
<dbReference type="InterPro" id="IPR014776">
    <property type="entry name" value="4pyrrole_Mease_sub2"/>
</dbReference>
<dbReference type="HAMAP" id="MF_01877">
    <property type="entry name" value="16SrRNA_methyltr_I"/>
    <property type="match status" value="1"/>
</dbReference>
<keyword evidence="2 6" id="KW-0698">rRNA processing</keyword>
<dbReference type="SUPFAM" id="SSF53790">
    <property type="entry name" value="Tetrapyrrole methylase"/>
    <property type="match status" value="1"/>
</dbReference>
<dbReference type="NCBIfam" id="TIGR00096">
    <property type="entry name" value="16S rRNA (cytidine(1402)-2'-O)-methyltransferase"/>
    <property type="match status" value="1"/>
</dbReference>
<dbReference type="InterPro" id="IPR008189">
    <property type="entry name" value="rRNA_ssu_MeTfrase_I"/>
</dbReference>
<keyword evidence="3 6" id="KW-0489">Methyltransferase</keyword>
<protein>
    <recommendedName>
        <fullName evidence="6">Ribosomal RNA small subunit methyltransferase I</fullName>
        <ecNumber evidence="6">2.1.1.198</ecNumber>
    </recommendedName>
    <alternativeName>
        <fullName evidence="6">16S rRNA 2'-O-ribose C1402 methyltransferase</fullName>
    </alternativeName>
    <alternativeName>
        <fullName evidence="6">rRNA (cytidine-2'-O-)-methyltransferase RsmI</fullName>
    </alternativeName>
</protein>
<dbReference type="GO" id="GO:0070677">
    <property type="term" value="F:rRNA (cytosine-2'-O-)-methyltransferase activity"/>
    <property type="evidence" value="ECO:0007669"/>
    <property type="project" value="UniProtKB-UniRule"/>
</dbReference>
<gene>
    <name evidence="6 8" type="primary">rsmI</name>
    <name evidence="8" type="ORF">IAB12_03485</name>
</gene>
<dbReference type="InterPro" id="IPR035996">
    <property type="entry name" value="4pyrrol_Methylase_sf"/>
</dbReference>
<reference evidence="8" key="2">
    <citation type="submission" date="2021-04" db="EMBL/GenBank/DDBJ databases">
        <authorList>
            <person name="Gilroy R."/>
        </authorList>
    </citation>
    <scope>NUCLEOTIDE SEQUENCE</scope>
    <source>
        <strain evidence="8">Gambia11-129</strain>
    </source>
</reference>
<comment type="catalytic activity">
    <reaction evidence="6">
        <text>cytidine(1402) in 16S rRNA + S-adenosyl-L-methionine = 2'-O-methylcytidine(1402) in 16S rRNA + S-adenosyl-L-homocysteine + H(+)</text>
        <dbReference type="Rhea" id="RHEA:42924"/>
        <dbReference type="Rhea" id="RHEA-COMP:10285"/>
        <dbReference type="Rhea" id="RHEA-COMP:10286"/>
        <dbReference type="ChEBI" id="CHEBI:15378"/>
        <dbReference type="ChEBI" id="CHEBI:57856"/>
        <dbReference type="ChEBI" id="CHEBI:59789"/>
        <dbReference type="ChEBI" id="CHEBI:74495"/>
        <dbReference type="ChEBI" id="CHEBI:82748"/>
        <dbReference type="EC" id="2.1.1.198"/>
    </reaction>
</comment>
<evidence type="ECO:0000313" key="9">
    <source>
        <dbReference type="Proteomes" id="UP000823936"/>
    </source>
</evidence>
<dbReference type="Gene3D" id="3.40.1010.10">
    <property type="entry name" value="Cobalt-precorrin-4 Transmethylase, Domain 1"/>
    <property type="match status" value="1"/>
</dbReference>
<accession>A0A9D1PU73</accession>
<comment type="similarity">
    <text evidence="6">Belongs to the methyltransferase superfamily. RsmI family.</text>
</comment>
<dbReference type="InterPro" id="IPR014777">
    <property type="entry name" value="4pyrrole_Mease_sub1"/>
</dbReference>
<dbReference type="InterPro" id="IPR018063">
    <property type="entry name" value="SAM_MeTrfase_RsmI_CS"/>
</dbReference>
<dbReference type="PIRSF" id="PIRSF005917">
    <property type="entry name" value="MTase_YraL"/>
    <property type="match status" value="1"/>
</dbReference>
<name>A0A9D1PU73_9SPIO</name>
<dbReference type="GO" id="GO:0005737">
    <property type="term" value="C:cytoplasm"/>
    <property type="evidence" value="ECO:0007669"/>
    <property type="project" value="UniProtKB-SubCell"/>
</dbReference>
<evidence type="ECO:0000256" key="1">
    <source>
        <dbReference type="ARBA" id="ARBA00022490"/>
    </source>
</evidence>
<dbReference type="PROSITE" id="PS01296">
    <property type="entry name" value="RSMI"/>
    <property type="match status" value="1"/>
</dbReference>
<comment type="subcellular location">
    <subcellularLocation>
        <location evidence="6">Cytoplasm</location>
    </subcellularLocation>
</comment>
<dbReference type="FunFam" id="3.40.1010.10:FF:000007">
    <property type="entry name" value="Ribosomal RNA small subunit methyltransferase I"/>
    <property type="match status" value="1"/>
</dbReference>
<keyword evidence="1 6" id="KW-0963">Cytoplasm</keyword>
<keyword evidence="4 6" id="KW-0808">Transferase</keyword>
<organism evidence="8 9">
    <name type="scientific">Candidatus Ornithospirochaeta avicola</name>
    <dbReference type="NCBI Taxonomy" id="2840896"/>
    <lineage>
        <taxon>Bacteria</taxon>
        <taxon>Pseudomonadati</taxon>
        <taxon>Spirochaetota</taxon>
        <taxon>Spirochaetia</taxon>
        <taxon>Spirochaetales</taxon>
        <taxon>Spirochaetaceae</taxon>
        <taxon>Spirochaetaceae incertae sedis</taxon>
        <taxon>Candidatus Ornithospirochaeta</taxon>
    </lineage>
</organism>
<dbReference type="CDD" id="cd11648">
    <property type="entry name" value="RsmI"/>
    <property type="match status" value="1"/>
</dbReference>
<evidence type="ECO:0000256" key="5">
    <source>
        <dbReference type="ARBA" id="ARBA00022691"/>
    </source>
</evidence>
<dbReference type="EMBL" id="DXHU01000015">
    <property type="protein sequence ID" value="HIV98828.1"/>
    <property type="molecule type" value="Genomic_DNA"/>
</dbReference>
<sequence length="233" mass="25572">MSTLYMVATPIGNLEDITLRALKVLKSVDVIACEDTRHTGNLLSHFDIKKKTISCHAHNEDNSKKGILALLDQGLSVAYCSDAGTPCLSDPGARLVEYIRTNSSHEIVPLPGANSAAVLISCAGNIGKTFHFEGFLPVKSGKRLKRLAELIARKEAFVILESPYRVLKTLGEVEKIDPSLKCVIGREMTKQFEEIRSARVSEMLKMLSERDSVKGEFTIVIAPGEDDDQAEED</sequence>
<evidence type="ECO:0000256" key="2">
    <source>
        <dbReference type="ARBA" id="ARBA00022552"/>
    </source>
</evidence>
<dbReference type="EC" id="2.1.1.198" evidence="6"/>
<dbReference type="PANTHER" id="PTHR46111">
    <property type="entry name" value="RIBOSOMAL RNA SMALL SUBUNIT METHYLTRANSFERASE I"/>
    <property type="match status" value="1"/>
</dbReference>
<feature type="domain" description="Tetrapyrrole methylase" evidence="7">
    <location>
        <begin position="3"/>
        <end position="203"/>
    </location>
</feature>
<keyword evidence="5 6" id="KW-0949">S-adenosyl-L-methionine</keyword>
<reference evidence="8" key="1">
    <citation type="journal article" date="2021" name="PeerJ">
        <title>Extensive microbial diversity within the chicken gut microbiome revealed by metagenomics and culture.</title>
        <authorList>
            <person name="Gilroy R."/>
            <person name="Ravi A."/>
            <person name="Getino M."/>
            <person name="Pursley I."/>
            <person name="Horton D.L."/>
            <person name="Alikhan N.F."/>
            <person name="Baker D."/>
            <person name="Gharbi K."/>
            <person name="Hall N."/>
            <person name="Watson M."/>
            <person name="Adriaenssens E.M."/>
            <person name="Foster-Nyarko E."/>
            <person name="Jarju S."/>
            <person name="Secka A."/>
            <person name="Antonio M."/>
            <person name="Oren A."/>
            <person name="Chaudhuri R.R."/>
            <person name="La Ragione R."/>
            <person name="Hildebrand F."/>
            <person name="Pallen M.J."/>
        </authorList>
    </citation>
    <scope>NUCLEOTIDE SEQUENCE</scope>
    <source>
        <strain evidence="8">Gambia11-129</strain>
    </source>
</reference>